<evidence type="ECO:0000313" key="1">
    <source>
        <dbReference type="EMBL" id="BAQ00858.1"/>
    </source>
</evidence>
<accession>A0A0A8J4E7</accession>
<dbReference type="InterPro" id="IPR049458">
    <property type="entry name" value="EpsG-like"/>
</dbReference>
<dbReference type="Pfam" id="PF14897">
    <property type="entry name" value="EpsG"/>
    <property type="match status" value="1"/>
</dbReference>
<sequence length="408" mass="47517">MNIYKNSNENSLSNNNCIVYFIPLLLLATFFFPLVVLIFIGALSPLLHPVLRNFYFYALLVFIIIFFSTLKPFGDIAEYLHVYHELNYNLIDVFGYSRFGDGLEFMFLAIMKFIGYISGGNDEVFLLSTYFLIVFFLSKILKDVDKKYKLFLLSLFFFNLGFIEVTSYFLRQVLSVVVFLYAINERSFKKYIFFLLSVFFHMSAVVNVFIYAVYMIFGSKKYSYAKIVFSILIGLLVVFFVVYNTPIYSVLLSKFTSVSGNDKFTRLPLNYIIITVVNICFIIMIGKRSKCDDFNKILFCKECFLFLILLPFPALSNRLGMIIFGFYPYFILPYLKAFERKGKSKYALLICLYVVNLVPFLYLMYNVSLGNNMFTFLNNHPFTEGVYGMIDYILEAIDKGVNYINEGN</sequence>
<gene>
    <name evidence="1" type="primary">wzy</name>
</gene>
<proteinExistence type="predicted"/>
<dbReference type="EMBL" id="AB811615">
    <property type="protein sequence ID" value="BAQ00858.1"/>
    <property type="molecule type" value="Genomic_DNA"/>
</dbReference>
<dbReference type="AlphaFoldDB" id="A0A0A8J4E7"/>
<dbReference type="RefSeq" id="WP_062891782.1">
    <property type="nucleotide sequence ID" value="NZ_JBGFID010000022.1"/>
</dbReference>
<name>A0A0A8J4E7_ECOLX</name>
<protein>
    <submittedName>
        <fullName evidence="1">O-antigen polymerase</fullName>
    </submittedName>
</protein>
<organism evidence="1">
    <name type="scientific">Escherichia coli</name>
    <dbReference type="NCBI Taxonomy" id="562"/>
    <lineage>
        <taxon>Bacteria</taxon>
        <taxon>Pseudomonadati</taxon>
        <taxon>Pseudomonadota</taxon>
        <taxon>Gammaproteobacteria</taxon>
        <taxon>Enterobacterales</taxon>
        <taxon>Enterobacteriaceae</taxon>
        <taxon>Escherichia</taxon>
    </lineage>
</organism>
<reference evidence="1" key="1">
    <citation type="journal article" date="2014" name="DNA Res.">
        <title>A complete view of the genetic diversity of the Escherichia coli O-antigen biosynthesis gene cluster.</title>
        <authorList>
            <person name="Iguchi A."/>
            <person name="Iyoda S."/>
            <person name="Kikuchi T."/>
            <person name="Ogura Y."/>
            <person name="Katsura K."/>
            <person name="Ohnishi M."/>
            <person name="Hayashi T."/>
            <person name="Thomson N.R."/>
        </authorList>
    </citation>
    <scope>NUCLEOTIDE SEQUENCE</scope>
    <source>
        <strain evidence="1">F11621-41</strain>
    </source>
</reference>